<dbReference type="InterPro" id="IPR051331">
    <property type="entry name" value="Chorismate_mutase-related"/>
</dbReference>
<keyword evidence="3 5" id="KW-0732">Signal</keyword>
<dbReference type="NCBIfam" id="TIGR01806">
    <property type="entry name" value="CM_mono2"/>
    <property type="match status" value="1"/>
</dbReference>
<dbReference type="PANTHER" id="PTHR38041:SF2">
    <property type="entry name" value="SECRETED CHORISMATE MUTASE"/>
    <property type="match status" value="1"/>
</dbReference>
<dbReference type="Proteomes" id="UP001629214">
    <property type="component" value="Unassembled WGS sequence"/>
</dbReference>
<sequence>MKTNKTNSLLLLLWKVLAVSLLLSACQSLPTDIPAADQQKIDRLLTLMDQRLNVAVMVAQSKWNSGAPINDPVREQKILDDLSASLTSASEDEKAFMRRFFQAQFDAGKLIQLDLHAQWRREKRERFIAPPDLARDIRPELDRLTPLLIDTLSQTLPSLKQAAARHYLQQRSEILLRGDVSGAARREAVRVLLEIR</sequence>
<comment type="caution">
    <text evidence="7">The sequence shown here is derived from an EMBL/GenBank/DDBJ whole genome shotgun (WGS) entry which is preliminary data.</text>
</comment>
<evidence type="ECO:0000313" key="7">
    <source>
        <dbReference type="EMBL" id="MFL9879033.1"/>
    </source>
</evidence>
<evidence type="ECO:0000259" key="6">
    <source>
        <dbReference type="PROSITE" id="PS51168"/>
    </source>
</evidence>
<feature type="chain" id="PRO_5046284283" description="chorismate mutase" evidence="5">
    <location>
        <begin position="26"/>
        <end position="196"/>
    </location>
</feature>
<dbReference type="RefSeq" id="WP_408168020.1">
    <property type="nucleotide sequence ID" value="NZ_JAQQFR010000006.1"/>
</dbReference>
<evidence type="ECO:0000256" key="5">
    <source>
        <dbReference type="SAM" id="SignalP"/>
    </source>
</evidence>
<dbReference type="PROSITE" id="PS51168">
    <property type="entry name" value="CHORISMATE_MUT_2"/>
    <property type="match status" value="1"/>
</dbReference>
<accession>A0ABW8Z9P8</accession>
<protein>
    <recommendedName>
        <fullName evidence="2">chorismate mutase</fullName>
        <ecNumber evidence="2">5.4.99.5</ecNumber>
    </recommendedName>
</protein>
<feature type="signal peptide" evidence="5">
    <location>
        <begin position="1"/>
        <end position="25"/>
    </location>
</feature>
<evidence type="ECO:0000313" key="8">
    <source>
        <dbReference type="Proteomes" id="UP001629214"/>
    </source>
</evidence>
<organism evidence="7 8">
    <name type="scientific">Herbaspirillum rhizosphaerae</name>
    <dbReference type="NCBI Taxonomy" id="346179"/>
    <lineage>
        <taxon>Bacteria</taxon>
        <taxon>Pseudomonadati</taxon>
        <taxon>Pseudomonadota</taxon>
        <taxon>Betaproteobacteria</taxon>
        <taxon>Burkholderiales</taxon>
        <taxon>Oxalobacteraceae</taxon>
        <taxon>Herbaspirillum</taxon>
    </lineage>
</organism>
<dbReference type="Pfam" id="PF01817">
    <property type="entry name" value="CM_2"/>
    <property type="match status" value="1"/>
</dbReference>
<feature type="domain" description="Chorismate mutase" evidence="6">
    <location>
        <begin position="20"/>
        <end position="116"/>
    </location>
</feature>
<dbReference type="GO" id="GO:0004106">
    <property type="term" value="F:chorismate mutase activity"/>
    <property type="evidence" value="ECO:0007669"/>
    <property type="project" value="UniProtKB-EC"/>
</dbReference>
<evidence type="ECO:0000256" key="2">
    <source>
        <dbReference type="ARBA" id="ARBA00012404"/>
    </source>
</evidence>
<keyword evidence="4 7" id="KW-0413">Isomerase</keyword>
<dbReference type="InterPro" id="IPR036263">
    <property type="entry name" value="Chorismate_II_sf"/>
</dbReference>
<comment type="pathway">
    <text evidence="1">Metabolic intermediate biosynthesis; prephenate biosynthesis; prephenate from chorismate: step 1/1.</text>
</comment>
<evidence type="ECO:0000256" key="3">
    <source>
        <dbReference type="ARBA" id="ARBA00022729"/>
    </source>
</evidence>
<dbReference type="InterPro" id="IPR002701">
    <property type="entry name" value="CM_II_prokaryot"/>
</dbReference>
<name>A0ABW8Z9P8_9BURK</name>
<dbReference type="InterPro" id="IPR036979">
    <property type="entry name" value="CM_dom_sf"/>
</dbReference>
<evidence type="ECO:0000256" key="4">
    <source>
        <dbReference type="ARBA" id="ARBA00023235"/>
    </source>
</evidence>
<dbReference type="PANTHER" id="PTHR38041">
    <property type="entry name" value="CHORISMATE MUTASE"/>
    <property type="match status" value="1"/>
</dbReference>
<dbReference type="EC" id="5.4.99.5" evidence="2"/>
<keyword evidence="8" id="KW-1185">Reference proteome</keyword>
<dbReference type="InterPro" id="IPR008240">
    <property type="entry name" value="Chorismate_mutase_periplasmic"/>
</dbReference>
<evidence type="ECO:0000256" key="1">
    <source>
        <dbReference type="ARBA" id="ARBA00004817"/>
    </source>
</evidence>
<dbReference type="SUPFAM" id="SSF48600">
    <property type="entry name" value="Chorismate mutase II"/>
    <property type="match status" value="1"/>
</dbReference>
<dbReference type="EMBL" id="JAQQFR010000006">
    <property type="protein sequence ID" value="MFL9879033.1"/>
    <property type="molecule type" value="Genomic_DNA"/>
</dbReference>
<proteinExistence type="predicted"/>
<dbReference type="SMART" id="SM00830">
    <property type="entry name" value="CM_2"/>
    <property type="match status" value="1"/>
</dbReference>
<dbReference type="PROSITE" id="PS51257">
    <property type="entry name" value="PROKAR_LIPOPROTEIN"/>
    <property type="match status" value="1"/>
</dbReference>
<dbReference type="Gene3D" id="1.20.59.10">
    <property type="entry name" value="Chorismate mutase"/>
    <property type="match status" value="1"/>
</dbReference>
<reference evidence="7 8" key="1">
    <citation type="journal article" date="2024" name="Chem. Sci.">
        <title>Discovery of megapolipeptins by genome mining of a Burkholderiales bacteria collection.</title>
        <authorList>
            <person name="Paulo B.S."/>
            <person name="Recchia M.J.J."/>
            <person name="Lee S."/>
            <person name="Fergusson C.H."/>
            <person name="Romanowski S.B."/>
            <person name="Hernandez A."/>
            <person name="Krull N."/>
            <person name="Liu D.Y."/>
            <person name="Cavanagh H."/>
            <person name="Bos A."/>
            <person name="Gray C.A."/>
            <person name="Murphy B.T."/>
            <person name="Linington R.G."/>
            <person name="Eustaquio A.S."/>
        </authorList>
    </citation>
    <scope>NUCLEOTIDE SEQUENCE [LARGE SCALE GENOMIC DNA]</scope>
    <source>
        <strain evidence="7 8">RL21-008-BIB-B</strain>
    </source>
</reference>
<gene>
    <name evidence="7" type="primary">aroQ</name>
    <name evidence="7" type="ORF">PQR63_11605</name>
</gene>